<feature type="region of interest" description="Disordered" evidence="12">
    <location>
        <begin position="1002"/>
        <end position="1061"/>
    </location>
</feature>
<keyword evidence="10" id="KW-0407">Ion channel</keyword>
<feature type="transmembrane region" description="Helical" evidence="13">
    <location>
        <begin position="246"/>
        <end position="267"/>
    </location>
</feature>
<dbReference type="SUPFAM" id="SSF51735">
    <property type="entry name" value="NAD(P)-binding Rossmann-fold domains"/>
    <property type="match status" value="1"/>
</dbReference>
<evidence type="ECO:0000256" key="9">
    <source>
        <dbReference type="ARBA" id="ARBA00023136"/>
    </source>
</evidence>
<dbReference type="InterPro" id="IPR047871">
    <property type="entry name" value="K_chnl_Slo-like"/>
</dbReference>
<organism evidence="15 16">
    <name type="scientific">Anaeramoeba flamelloides</name>
    <dbReference type="NCBI Taxonomy" id="1746091"/>
    <lineage>
        <taxon>Eukaryota</taxon>
        <taxon>Metamonada</taxon>
        <taxon>Anaeramoebidae</taxon>
        <taxon>Anaeramoeba</taxon>
    </lineage>
</organism>
<feature type="transmembrane region" description="Helical" evidence="13">
    <location>
        <begin position="122"/>
        <end position="144"/>
    </location>
</feature>
<dbReference type="PANTHER" id="PTHR10027:SF10">
    <property type="entry name" value="SLOWPOKE 2, ISOFORM D"/>
    <property type="match status" value="1"/>
</dbReference>
<dbReference type="GO" id="GO:0016020">
    <property type="term" value="C:membrane"/>
    <property type="evidence" value="ECO:0007669"/>
    <property type="project" value="UniProtKB-SubCell"/>
</dbReference>
<feature type="transmembrane region" description="Helical" evidence="13">
    <location>
        <begin position="57"/>
        <end position="83"/>
    </location>
</feature>
<dbReference type="EMBL" id="JANTQA010000063">
    <property type="protein sequence ID" value="KAJ3426753.1"/>
    <property type="molecule type" value="Genomic_DNA"/>
</dbReference>
<dbReference type="InterPro" id="IPR005821">
    <property type="entry name" value="Ion_trans_dom"/>
</dbReference>
<keyword evidence="9 13" id="KW-0472">Membrane</keyword>
<evidence type="ECO:0000256" key="8">
    <source>
        <dbReference type="ARBA" id="ARBA00023065"/>
    </source>
</evidence>
<sequence length="1083" mass="125773">MDQNLQAWITFLTVFAIGLLIIGIPSFVFWIVNRYYNRERKEPKLYGKFKKGLEKQLYATTIFGAFWELIQNGWTLVFLIVFINELRTETTKTIMNLQFIASLIFFLEYFLKFLVAEKKLAYYISPNSIIDFVTFMPAILTYLFDYSNFGDNLQSLRTCMVFRCLKLFRLQLYFPKKIHQQIYQVIVTIIDILLICSVFYRYVENYYGIELLGEEVEIADSFWLMVVTCSTVGYGNITPASIEAKYLMILVILFTIVVVPIELGKFFSLLSTSKLMSSYTRSRDSKHIIVCGEIRLSTLSTFCFSFYDRAIDKFEIIILDRNQPTQELKTLLSHPNFQSRVRWLLGNPIEIEDLQRASISTCSGVFIFVDKYSSDPKESDLKNIMRILSVLDQNSTVPIYVQALSRDMTQQVKNFGINFTLPINETKLFLLGRNSCVPGFSSLLSNLISPSNLKTKKKDPKWKKQYIRGALQNLYCILIPQELVGKSFTEIADTVYFNTDSNILVIGVVLQSKNDYVIKFKPTQGPINKNSRLIVIANSEMDIIKQFKCWDNDLNIKYISQQLFRNDDEDDDGDYFDEEEDDDDDDDDDEDDDAIVKGGLNLKNNKTNENNINDQKNTNLKNFETRYHLLQNTKYYTNIKDVTLEKALNKKNFENITNHIIITGMNNYDLFELISPMRSKEFGNEIPIVIVTEKMDQREWIDLSHFSNIFVYYGNLENRSDFYSLRAKYAKQIMYLNSPKDVNLLGKDNDMGELYVDSKIVFKVRAIRSYNLKSFVICEIIHPLNLRFLTEKKLSTEENKLLLNWKSLLKPKVEDINEISYQLNPNFISSSVFLPAIIDTLFSLALTAPDVLRVAMKLIFGGVNDNEKNDRTEEPILFCLKIPKNFFDLEPFPNEKHIRWKQIFSYLLKHEQKYTVLPCAILRLPDNSRKDNDGDEDDKKKEGDDKHDDSDVGNGEQVIEENNSEDSKFPYVITNPNPNLVVLPTDRLFVFGTPSQKRKWKKYRKRKKNVQEEEIEELKSNLSSNDQDSSSSKSNKSKNVELNSKSSETSSDTDNDFIKNGNVVSKINDKEFIEIKGKKFKKN</sequence>
<dbReference type="InterPro" id="IPR003929">
    <property type="entry name" value="K_chnl_BK_asu"/>
</dbReference>
<comment type="caution">
    <text evidence="15">The sequence shown here is derived from an EMBL/GenBank/DDBJ whole genome shotgun (WGS) entry which is preliminary data.</text>
</comment>
<dbReference type="GO" id="GO:0005267">
    <property type="term" value="F:potassium channel activity"/>
    <property type="evidence" value="ECO:0007669"/>
    <property type="project" value="UniProtKB-KW"/>
</dbReference>
<dbReference type="Gene3D" id="1.20.120.350">
    <property type="entry name" value="Voltage-gated potassium channels. Chain C"/>
    <property type="match status" value="1"/>
</dbReference>
<keyword evidence="7 13" id="KW-1133">Transmembrane helix</keyword>
<protein>
    <recommendedName>
        <fullName evidence="11">BK channel</fullName>
    </recommendedName>
</protein>
<evidence type="ECO:0000256" key="13">
    <source>
        <dbReference type="SAM" id="Phobius"/>
    </source>
</evidence>
<evidence type="ECO:0000256" key="2">
    <source>
        <dbReference type="ARBA" id="ARBA00022448"/>
    </source>
</evidence>
<name>A0AAV7YGP8_9EUKA</name>
<accession>A0AAV7YGP8</accession>
<evidence type="ECO:0000256" key="7">
    <source>
        <dbReference type="ARBA" id="ARBA00022989"/>
    </source>
</evidence>
<feature type="region of interest" description="Disordered" evidence="12">
    <location>
        <begin position="567"/>
        <end position="591"/>
    </location>
</feature>
<evidence type="ECO:0000313" key="15">
    <source>
        <dbReference type="EMBL" id="KAJ3426753.1"/>
    </source>
</evidence>
<dbReference type="Pfam" id="PF03493">
    <property type="entry name" value="BK_channel_a"/>
    <property type="match status" value="1"/>
</dbReference>
<feature type="transmembrane region" description="Helical" evidence="13">
    <location>
        <begin position="95"/>
        <end position="115"/>
    </location>
</feature>
<evidence type="ECO:0000256" key="11">
    <source>
        <dbReference type="ARBA" id="ARBA00029579"/>
    </source>
</evidence>
<feature type="region of interest" description="Disordered" evidence="12">
    <location>
        <begin position="927"/>
        <end position="971"/>
    </location>
</feature>
<keyword evidence="2" id="KW-0813">Transport</keyword>
<keyword evidence="3" id="KW-0633">Potassium transport</keyword>
<feature type="transmembrane region" description="Helical" evidence="13">
    <location>
        <begin position="182"/>
        <end position="202"/>
    </location>
</feature>
<dbReference type="Proteomes" id="UP001146793">
    <property type="component" value="Unassembled WGS sequence"/>
</dbReference>
<evidence type="ECO:0000259" key="14">
    <source>
        <dbReference type="PROSITE" id="PS51201"/>
    </source>
</evidence>
<dbReference type="PROSITE" id="PS51201">
    <property type="entry name" value="RCK_N"/>
    <property type="match status" value="1"/>
</dbReference>
<dbReference type="AlphaFoldDB" id="A0AAV7YGP8"/>
<feature type="transmembrane region" description="Helical" evidence="13">
    <location>
        <begin position="6"/>
        <end position="36"/>
    </location>
</feature>
<evidence type="ECO:0000256" key="5">
    <source>
        <dbReference type="ARBA" id="ARBA00022826"/>
    </source>
</evidence>
<dbReference type="PRINTS" id="PR00169">
    <property type="entry name" value="KCHANNEL"/>
</dbReference>
<keyword evidence="4 13" id="KW-0812">Transmembrane</keyword>
<evidence type="ECO:0000256" key="12">
    <source>
        <dbReference type="SAM" id="MobiDB-lite"/>
    </source>
</evidence>
<dbReference type="Pfam" id="PF00520">
    <property type="entry name" value="Ion_trans"/>
    <property type="match status" value="1"/>
</dbReference>
<dbReference type="Gene3D" id="3.40.50.720">
    <property type="entry name" value="NAD(P)-binding Rossmann-like Domain"/>
    <property type="match status" value="2"/>
</dbReference>
<dbReference type="SUPFAM" id="SSF81324">
    <property type="entry name" value="Voltage-gated potassium channels"/>
    <property type="match status" value="1"/>
</dbReference>
<gene>
    <name evidence="15" type="ORF">M0812_26321</name>
</gene>
<evidence type="ECO:0000256" key="10">
    <source>
        <dbReference type="ARBA" id="ARBA00023303"/>
    </source>
</evidence>
<dbReference type="Gene3D" id="1.10.287.70">
    <property type="match status" value="1"/>
</dbReference>
<dbReference type="PANTHER" id="PTHR10027">
    <property type="entry name" value="CALCIUM-ACTIVATED POTASSIUM CHANNEL ALPHA CHAIN"/>
    <property type="match status" value="1"/>
</dbReference>
<keyword evidence="5" id="KW-0631">Potassium channel</keyword>
<keyword evidence="8" id="KW-0406">Ion transport</keyword>
<evidence type="ECO:0000256" key="4">
    <source>
        <dbReference type="ARBA" id="ARBA00022692"/>
    </source>
</evidence>
<dbReference type="Pfam" id="PF22614">
    <property type="entry name" value="Slo-like_RCK"/>
    <property type="match status" value="2"/>
</dbReference>
<evidence type="ECO:0000256" key="6">
    <source>
        <dbReference type="ARBA" id="ARBA00022958"/>
    </source>
</evidence>
<dbReference type="InterPro" id="IPR036291">
    <property type="entry name" value="NAD(P)-bd_dom_sf"/>
</dbReference>
<evidence type="ECO:0000256" key="3">
    <source>
        <dbReference type="ARBA" id="ARBA00022538"/>
    </source>
</evidence>
<feature type="compositionally biased region" description="Low complexity" evidence="12">
    <location>
        <begin position="1020"/>
        <end position="1034"/>
    </location>
</feature>
<dbReference type="InterPro" id="IPR027359">
    <property type="entry name" value="Volt_channel_dom_sf"/>
</dbReference>
<keyword evidence="6" id="KW-0630">Potassium</keyword>
<reference evidence="15" key="1">
    <citation type="submission" date="2022-08" db="EMBL/GenBank/DDBJ databases">
        <title>Novel sulphate-reducing endosymbionts in the free-living metamonad Anaeramoeba.</title>
        <authorList>
            <person name="Jerlstrom-Hultqvist J."/>
            <person name="Cepicka I."/>
            <person name="Gallot-Lavallee L."/>
            <person name="Salas-Leiva D."/>
            <person name="Curtis B.A."/>
            <person name="Zahonova K."/>
            <person name="Pipaliya S."/>
            <person name="Dacks J."/>
            <person name="Roger A.J."/>
        </authorList>
    </citation>
    <scope>NUCLEOTIDE SEQUENCE</scope>
    <source>
        <strain evidence="15">Busselton2</strain>
    </source>
</reference>
<dbReference type="InterPro" id="IPR003148">
    <property type="entry name" value="RCK_N"/>
</dbReference>
<feature type="domain" description="RCK N-terminal" evidence="14">
    <location>
        <begin position="285"/>
        <end position="422"/>
    </location>
</feature>
<comment type="subcellular location">
    <subcellularLocation>
        <location evidence="1">Membrane</location>
        <topology evidence="1">Multi-pass membrane protein</topology>
    </subcellularLocation>
</comment>
<evidence type="ECO:0000313" key="16">
    <source>
        <dbReference type="Proteomes" id="UP001146793"/>
    </source>
</evidence>
<feature type="compositionally biased region" description="Basic and acidic residues" evidence="12">
    <location>
        <begin position="927"/>
        <end position="950"/>
    </location>
</feature>
<evidence type="ECO:0000256" key="1">
    <source>
        <dbReference type="ARBA" id="ARBA00004141"/>
    </source>
</evidence>
<proteinExistence type="predicted"/>